<feature type="transmembrane region" description="Helical" evidence="1">
    <location>
        <begin position="144"/>
        <end position="163"/>
    </location>
</feature>
<name>A0A0S2K0S7_9GAMM</name>
<feature type="transmembrane region" description="Helical" evidence="1">
    <location>
        <begin position="54"/>
        <end position="74"/>
    </location>
</feature>
<feature type="transmembrane region" description="Helical" evidence="1">
    <location>
        <begin position="246"/>
        <end position="268"/>
    </location>
</feature>
<feature type="transmembrane region" description="Helical" evidence="1">
    <location>
        <begin position="215"/>
        <end position="234"/>
    </location>
</feature>
<dbReference type="EMBL" id="CP013187">
    <property type="protein sequence ID" value="ALO41910.1"/>
    <property type="molecule type" value="Genomic_DNA"/>
</dbReference>
<keyword evidence="1" id="KW-0812">Transmembrane</keyword>
<accession>A0A0S2K0S7</accession>
<dbReference type="Proteomes" id="UP000061457">
    <property type="component" value="Chromosome I"/>
</dbReference>
<sequence>MKKLYCSTKVALLLVGLSSLLMSTSMLLMGSHRHIEKTVNFFGLNSLLSYELANMLAALCFSLLALFSILSMYFEKTKPALASLLIVVSSVPLLSLFSTGMWIESMGGFPVIGAGQGVIKYFALLSIGICLLNPKLSQHAMQWIAIFPVLVVLVWIGGMKFTLIEAQGIEDLLQTSPFMSWMYSVWDLQTASNLIGVYDLLAVVLLIAAIYNKKVLWIGVLMSLAVFVMTQTFLATTPGAVTTSTILSTTGHFLIKDLWFIANLIFFLKFTEQKV</sequence>
<evidence type="ECO:0000313" key="2">
    <source>
        <dbReference type="EMBL" id="ALO41910.1"/>
    </source>
</evidence>
<dbReference type="GO" id="GO:1901530">
    <property type="term" value="P:response to hypochlorite"/>
    <property type="evidence" value="ECO:0007669"/>
    <property type="project" value="TreeGrafter"/>
</dbReference>
<reference evidence="2 3" key="1">
    <citation type="submission" date="2015-11" db="EMBL/GenBank/DDBJ databases">
        <authorList>
            <person name="Zhang Y."/>
            <person name="Guo Z."/>
        </authorList>
    </citation>
    <scope>NUCLEOTIDE SEQUENCE [LARGE SCALE GENOMIC DNA]</scope>
    <source>
        <strain evidence="2 3">KCTC 12086</strain>
    </source>
</reference>
<keyword evidence="1" id="KW-1133">Transmembrane helix</keyword>
<feature type="transmembrane region" description="Helical" evidence="1">
    <location>
        <begin position="81"/>
        <end position="103"/>
    </location>
</feature>
<dbReference type="STRING" id="161398.PP2015_1404"/>
<feature type="transmembrane region" description="Helical" evidence="1">
    <location>
        <begin position="183"/>
        <end position="208"/>
    </location>
</feature>
<dbReference type="AlphaFoldDB" id="A0A0S2K0S7"/>
<proteinExistence type="predicted"/>
<evidence type="ECO:0000313" key="3">
    <source>
        <dbReference type="Proteomes" id="UP000061457"/>
    </source>
</evidence>
<feature type="transmembrane region" description="Helical" evidence="1">
    <location>
        <begin position="109"/>
        <end position="132"/>
    </location>
</feature>
<dbReference type="PATRIC" id="fig|161398.10.peg.1430"/>
<protein>
    <submittedName>
        <fullName evidence="2">Putative membrane protein</fullName>
    </submittedName>
</protein>
<gene>
    <name evidence="2" type="ORF">PP2015_1404</name>
</gene>
<evidence type="ECO:0000256" key="1">
    <source>
        <dbReference type="SAM" id="Phobius"/>
    </source>
</evidence>
<dbReference type="RefSeq" id="WP_058029608.1">
    <property type="nucleotide sequence ID" value="NZ_CP013187.1"/>
</dbReference>
<keyword evidence="3" id="KW-1185">Reference proteome</keyword>
<dbReference type="PANTHER" id="PTHR40106:SF1">
    <property type="entry name" value="INNER MEMBRANE PROTEIN RCLC"/>
    <property type="match status" value="1"/>
</dbReference>
<dbReference type="Pfam" id="PF04224">
    <property type="entry name" value="DUF417"/>
    <property type="match status" value="1"/>
</dbReference>
<keyword evidence="1" id="KW-0472">Membrane</keyword>
<organism evidence="2 3">
    <name type="scientific">Pseudoalteromonas phenolica</name>
    <dbReference type="NCBI Taxonomy" id="161398"/>
    <lineage>
        <taxon>Bacteria</taxon>
        <taxon>Pseudomonadati</taxon>
        <taxon>Pseudomonadota</taxon>
        <taxon>Gammaproteobacteria</taxon>
        <taxon>Alteromonadales</taxon>
        <taxon>Pseudoalteromonadaceae</taxon>
        <taxon>Pseudoalteromonas</taxon>
    </lineage>
</organism>
<dbReference type="GO" id="GO:0005886">
    <property type="term" value="C:plasma membrane"/>
    <property type="evidence" value="ECO:0007669"/>
    <property type="project" value="TreeGrafter"/>
</dbReference>
<dbReference type="InterPro" id="IPR007339">
    <property type="entry name" value="RclC-like"/>
</dbReference>
<dbReference type="PANTHER" id="PTHR40106">
    <property type="entry name" value="INNER MEMBRANE PROTEIN RCLC"/>
    <property type="match status" value="1"/>
</dbReference>
<dbReference type="KEGG" id="pphe:PP2015_1404"/>